<name>A0ABS1CVJ6_9PROT</name>
<feature type="region of interest" description="Disordered" evidence="1">
    <location>
        <begin position="1"/>
        <end position="24"/>
    </location>
</feature>
<feature type="compositionally biased region" description="Basic residues" evidence="1">
    <location>
        <begin position="1"/>
        <end position="12"/>
    </location>
</feature>
<dbReference type="SUPFAM" id="SSF46894">
    <property type="entry name" value="C-terminal effector domain of the bipartite response regulators"/>
    <property type="match status" value="1"/>
</dbReference>
<evidence type="ECO:0000256" key="1">
    <source>
        <dbReference type="SAM" id="MobiDB-lite"/>
    </source>
</evidence>
<dbReference type="EMBL" id="NRSG01000056">
    <property type="protein sequence ID" value="MBK1658541.1"/>
    <property type="molecule type" value="Genomic_DNA"/>
</dbReference>
<dbReference type="PANTHER" id="PTHR35807">
    <property type="entry name" value="TRANSCRIPTIONAL REGULATOR REDD-RELATED"/>
    <property type="match status" value="1"/>
</dbReference>
<protein>
    <recommendedName>
        <fullName evidence="2">Bacterial transcriptional activator domain-containing protein</fullName>
    </recommendedName>
</protein>
<dbReference type="InterPro" id="IPR005158">
    <property type="entry name" value="BTAD"/>
</dbReference>
<comment type="caution">
    <text evidence="3">The sequence shown here is derived from an EMBL/GenBank/DDBJ whole genome shotgun (WGS) entry which is preliminary data.</text>
</comment>
<dbReference type="Pfam" id="PF03704">
    <property type="entry name" value="BTAD"/>
    <property type="match status" value="1"/>
</dbReference>
<accession>A0ABS1CVJ6</accession>
<reference evidence="3 4" key="1">
    <citation type="journal article" date="2020" name="Microorganisms">
        <title>Osmotic Adaptation and Compatible Solute Biosynthesis of Phototrophic Bacteria as Revealed from Genome Analyses.</title>
        <authorList>
            <person name="Imhoff J.F."/>
            <person name="Rahn T."/>
            <person name="Kunzel S."/>
            <person name="Keller A."/>
            <person name="Neulinger S.C."/>
        </authorList>
    </citation>
    <scope>NUCLEOTIDE SEQUENCE [LARGE SCALE GENOMIC DNA]</scope>
    <source>
        <strain evidence="3 4">DSM 15382</strain>
    </source>
</reference>
<proteinExistence type="predicted"/>
<dbReference type="SUPFAM" id="SSF48452">
    <property type="entry name" value="TPR-like"/>
    <property type="match status" value="2"/>
</dbReference>
<keyword evidence="4" id="KW-1185">Reference proteome</keyword>
<dbReference type="InterPro" id="IPR036388">
    <property type="entry name" value="WH-like_DNA-bd_sf"/>
</dbReference>
<dbReference type="InterPro" id="IPR051677">
    <property type="entry name" value="AfsR-DnrI-RedD_regulator"/>
</dbReference>
<dbReference type="SMART" id="SM01043">
    <property type="entry name" value="BTAD"/>
    <property type="match status" value="1"/>
</dbReference>
<dbReference type="Gene3D" id="3.40.50.10610">
    <property type="entry name" value="ABC-type transport auxiliary lipoprotein component"/>
    <property type="match status" value="1"/>
</dbReference>
<evidence type="ECO:0000259" key="2">
    <source>
        <dbReference type="SMART" id="SM01043"/>
    </source>
</evidence>
<dbReference type="Proteomes" id="UP000697995">
    <property type="component" value="Unassembled WGS sequence"/>
</dbReference>
<gene>
    <name evidence="3" type="ORF">CKO45_09890</name>
</gene>
<organism evidence="3 4">
    <name type="scientific">Paracraurococcus ruber</name>
    <dbReference type="NCBI Taxonomy" id="77675"/>
    <lineage>
        <taxon>Bacteria</taxon>
        <taxon>Pseudomonadati</taxon>
        <taxon>Pseudomonadota</taxon>
        <taxon>Alphaproteobacteria</taxon>
        <taxon>Acetobacterales</taxon>
        <taxon>Roseomonadaceae</taxon>
        <taxon>Paracraurococcus</taxon>
    </lineage>
</organism>
<evidence type="ECO:0000313" key="3">
    <source>
        <dbReference type="EMBL" id="MBK1658541.1"/>
    </source>
</evidence>
<evidence type="ECO:0000313" key="4">
    <source>
        <dbReference type="Proteomes" id="UP000697995"/>
    </source>
</evidence>
<sequence>MAGCQVRHRRSARMVGVDDGRDAGPARTRPELSIRLFGAFEARQADGAPVAGLGRRSVALLACLAAPQAPWSRDDLAALLWPGRSLRQRRGSLRQELLRLRRALGWPAPAAAASAEFPFGLPIDAGIDVVAFRQTLADPGRGTAAVALYRGDLLQDVRCEPDDPFGDWLMRERAALRQAALDLMLGLLRAGDGSAALARRVLALDPASEEVHRILMRHHAERGDLPRVLEQYRDCAEALRSRHGTDPMPETRALLDAATVALGARPPLPAAAPAGGVTLDWIRRAPDLAPLPQAPGAMALPPVADRPSIAVLPFADLSHDPLARDVLAEGLTEEITNALARLPGFFVVARQSAMAYRGLPVDARRIAAELGVRYLVEGSVEQDGRRMQANLRLIEGRTGQHLWAETGGGPMDDLMAVRDRVVHRLASRLQPRLLQEEIARAVRQPPRDLDAWTWLQRANAVLLRGRHAEALDRVMEPLSRALERDPHYAMALALLSAVHAWRAVSQSVPDPPAEKRLARARAEEALALDPENPFVLVHCAESAIYCAADIDAALRLLELAVARDPNDANGRAMLAHVRRSAGEDPRGSLDLLDEAVRLSPRDPRAFLWHHYANWCHFRLGDLPAMEGACRRSIGLYGRYPLSWIALTSALGLQGRESEARAAATVLRQMRPSFSPDGFYETARHFYGRRFPGQVETEYQALRGALLRAFDA</sequence>
<dbReference type="InterPro" id="IPR016032">
    <property type="entry name" value="Sig_transdc_resp-reg_C-effctor"/>
</dbReference>
<feature type="domain" description="Bacterial transcriptional activator" evidence="2">
    <location>
        <begin position="127"/>
        <end position="259"/>
    </location>
</feature>
<dbReference type="InterPro" id="IPR011990">
    <property type="entry name" value="TPR-like_helical_dom_sf"/>
</dbReference>
<dbReference type="Gene3D" id="1.25.40.10">
    <property type="entry name" value="Tetratricopeptide repeat domain"/>
    <property type="match status" value="3"/>
</dbReference>
<dbReference type="Gene3D" id="1.10.10.10">
    <property type="entry name" value="Winged helix-like DNA-binding domain superfamily/Winged helix DNA-binding domain"/>
    <property type="match status" value="1"/>
</dbReference>